<evidence type="ECO:0000313" key="1">
    <source>
        <dbReference type="EMBL" id="MBR0798716.1"/>
    </source>
</evidence>
<evidence type="ECO:0000313" key="2">
    <source>
        <dbReference type="Proteomes" id="UP001315278"/>
    </source>
</evidence>
<proteinExistence type="predicted"/>
<dbReference type="EMBL" id="JAFCJH010000030">
    <property type="protein sequence ID" value="MBR0798716.1"/>
    <property type="molecule type" value="Genomic_DNA"/>
</dbReference>
<gene>
    <name evidence="1" type="ORF">JQ615_25330</name>
</gene>
<keyword evidence="2" id="KW-1185">Reference proteome</keyword>
<comment type="caution">
    <text evidence="1">The sequence shown here is derived from an EMBL/GenBank/DDBJ whole genome shotgun (WGS) entry which is preliminary data.</text>
</comment>
<accession>A0ABS5FPM7</accession>
<dbReference type="Proteomes" id="UP001315278">
    <property type="component" value="Unassembled WGS sequence"/>
</dbReference>
<organism evidence="1 2">
    <name type="scientific">Bradyrhizobium jicamae</name>
    <dbReference type="NCBI Taxonomy" id="280332"/>
    <lineage>
        <taxon>Bacteria</taxon>
        <taxon>Pseudomonadati</taxon>
        <taxon>Pseudomonadota</taxon>
        <taxon>Alphaproteobacteria</taxon>
        <taxon>Hyphomicrobiales</taxon>
        <taxon>Nitrobacteraceae</taxon>
        <taxon>Bradyrhizobium</taxon>
    </lineage>
</organism>
<protein>
    <recommendedName>
        <fullName evidence="3">PD-(D/E)XK nuclease superfamily protein</fullName>
    </recommendedName>
</protein>
<dbReference type="RefSeq" id="WP_212493880.1">
    <property type="nucleotide sequence ID" value="NZ_JAFCJH010000030.1"/>
</dbReference>
<reference evidence="2" key="1">
    <citation type="journal article" date="2021" name="ISME J.">
        <title>Evolutionary origin and ecological implication of a unique nif island in free-living Bradyrhizobium lineages.</title>
        <authorList>
            <person name="Tao J."/>
        </authorList>
    </citation>
    <scope>NUCLEOTIDE SEQUENCE [LARGE SCALE GENOMIC DNA]</scope>
    <source>
        <strain evidence="2">SZCCT0434</strain>
    </source>
</reference>
<evidence type="ECO:0008006" key="3">
    <source>
        <dbReference type="Google" id="ProtNLM"/>
    </source>
</evidence>
<sequence>MSSFELSASERSKHTIAFMRSARERDLDHFLIEELQASSDFRDWFIRHLSDCFSPPQNAYVRTERSPPRLTDDRQTDLRLAYYSRDDDLVAAVLIESKVADGFQTNQAEDYLREVTAWREAVGTRQVASVLVGPSKNKLIGKGPHFDAFVSVDEMAAFLKMRKHRMRAGELRERLTIRISLLEALAGKTSEQWNPQPVAARVSLADVYDRLVQTQLSGFQVNRTSAGKSADDRFYGEFPGSNQFRGDVRLKHRIYEGIVCLEFRRPKLAKADVGKLNLPADGTVYPHWTGKANDTLQLQVRATAVPKLDDLGSQETAVVASLEAIRQLATWFLENVHSLNQISTLETLHCDDRGLTL</sequence>
<name>A0ABS5FPM7_9BRAD</name>